<protein>
    <recommendedName>
        <fullName evidence="4">DUF3467 domain-containing protein</fullName>
    </recommendedName>
</protein>
<evidence type="ECO:0000313" key="2">
    <source>
        <dbReference type="EMBL" id="AMG75268.1"/>
    </source>
</evidence>
<name>A0AA86GLY5_9SPHN</name>
<keyword evidence="3" id="KW-1185">Reference proteome</keyword>
<dbReference type="EMBL" id="CP012199">
    <property type="protein sequence ID" value="AMG75268.1"/>
    <property type="molecule type" value="Genomic_DNA"/>
</dbReference>
<organism evidence="2 3">
    <name type="scientific">Sphingopyxis granuli</name>
    <dbReference type="NCBI Taxonomy" id="267128"/>
    <lineage>
        <taxon>Bacteria</taxon>
        <taxon>Pseudomonadati</taxon>
        <taxon>Pseudomonadota</taxon>
        <taxon>Alphaproteobacteria</taxon>
        <taxon>Sphingomonadales</taxon>
        <taxon>Sphingomonadaceae</taxon>
        <taxon>Sphingopyxis</taxon>
    </lineage>
</organism>
<proteinExistence type="predicted"/>
<feature type="region of interest" description="Disordered" evidence="1">
    <location>
        <begin position="1"/>
        <end position="39"/>
    </location>
</feature>
<evidence type="ECO:0008006" key="4">
    <source>
        <dbReference type="Google" id="ProtNLM"/>
    </source>
</evidence>
<evidence type="ECO:0000256" key="1">
    <source>
        <dbReference type="SAM" id="MobiDB-lite"/>
    </source>
</evidence>
<dbReference type="InterPro" id="IPR021857">
    <property type="entry name" value="DUF3467"/>
</dbReference>
<dbReference type="KEGG" id="sgi:SGRAN_2920"/>
<evidence type="ECO:0000313" key="3">
    <source>
        <dbReference type="Proteomes" id="UP000058599"/>
    </source>
</evidence>
<accession>A0AA86GLY5</accession>
<gene>
    <name evidence="2" type="ORF">SGRAN_2920</name>
</gene>
<reference evidence="2 3" key="1">
    <citation type="journal article" date="2016" name="BMC Genomics">
        <title>Genomic analysis of the nitrate-respiring Sphingopyxis granuli (formerly Sphingomonas macrogoltabida) strain TFA.</title>
        <authorList>
            <person name="Garcia-Romero I."/>
            <person name="Perez-Pulido A.J."/>
            <person name="Gonzalez-Flores Y.E."/>
            <person name="Reyes-Ramirez F."/>
            <person name="Santero E."/>
            <person name="Floriano B."/>
        </authorList>
    </citation>
    <scope>NUCLEOTIDE SEQUENCE [LARGE SCALE GENOMIC DNA]</scope>
    <source>
        <strain evidence="2 3">TFA</strain>
    </source>
</reference>
<feature type="compositionally biased region" description="Low complexity" evidence="1">
    <location>
        <begin position="11"/>
        <end position="23"/>
    </location>
</feature>
<dbReference type="AlphaFoldDB" id="A0AA86GLY5"/>
<sequence length="117" mass="12663">MMSDDKRPAKAKAGGRAAAGKSTPAPPAAPPRQQTLKFRTDNLKSSYCNMANVTSTREEVVLNFGVNQNWDQPGAAPGPLEVDVQHRVILSPFAAKRLSDALGQLVRDYEQRYGPLG</sequence>
<dbReference type="Proteomes" id="UP000058599">
    <property type="component" value="Chromosome"/>
</dbReference>
<dbReference type="Pfam" id="PF11950">
    <property type="entry name" value="DUF3467"/>
    <property type="match status" value="1"/>
</dbReference>